<evidence type="ECO:0000256" key="3">
    <source>
        <dbReference type="ARBA" id="ARBA00022553"/>
    </source>
</evidence>
<name>A0A8X6JA34_NEPPI</name>
<dbReference type="Gene3D" id="2.60.40.10">
    <property type="entry name" value="Immunoglobulins"/>
    <property type="match status" value="2"/>
</dbReference>
<dbReference type="InterPro" id="IPR059124">
    <property type="entry name" value="Kelch_HCF"/>
</dbReference>
<feature type="compositionally biased region" description="Basic and acidic residues" evidence="8">
    <location>
        <begin position="985"/>
        <end position="995"/>
    </location>
</feature>
<dbReference type="PROSITE" id="PS50853">
    <property type="entry name" value="FN3"/>
    <property type="match status" value="1"/>
</dbReference>
<dbReference type="OrthoDB" id="10001928at2759"/>
<feature type="compositionally biased region" description="Polar residues" evidence="8">
    <location>
        <begin position="1344"/>
        <end position="1354"/>
    </location>
</feature>
<keyword evidence="6" id="KW-0539">Nucleus</keyword>
<keyword evidence="5" id="KW-0068">Autocatalytic cleavage</keyword>
<dbReference type="PANTHER" id="PTHR46003">
    <property type="entry name" value="HOST CELL FACTOR"/>
    <property type="match status" value="1"/>
</dbReference>
<evidence type="ECO:0000256" key="2">
    <source>
        <dbReference type="ARBA" id="ARBA00022441"/>
    </source>
</evidence>
<feature type="region of interest" description="Disordered" evidence="8">
    <location>
        <begin position="1331"/>
        <end position="1354"/>
    </location>
</feature>
<feature type="compositionally biased region" description="Basic and acidic residues" evidence="8">
    <location>
        <begin position="1207"/>
        <end position="1220"/>
    </location>
</feature>
<feature type="compositionally biased region" description="Low complexity" evidence="8">
    <location>
        <begin position="401"/>
        <end position="414"/>
    </location>
</feature>
<dbReference type="FunFam" id="2.120.10.80:FF:000015">
    <property type="entry name" value="host cell factor 1 isoform X1"/>
    <property type="match status" value="1"/>
</dbReference>
<dbReference type="GO" id="GO:0006338">
    <property type="term" value="P:chromatin remodeling"/>
    <property type="evidence" value="ECO:0007669"/>
    <property type="project" value="TreeGrafter"/>
</dbReference>
<comment type="caution">
    <text evidence="10">The sequence shown here is derived from an EMBL/GenBank/DDBJ whole genome shotgun (WGS) entry which is preliminary data.</text>
</comment>
<feature type="region of interest" description="Disordered" evidence="8">
    <location>
        <begin position="1207"/>
        <end position="1243"/>
    </location>
</feature>
<dbReference type="Pfam" id="PF13854">
    <property type="entry name" value="Kelch_HCF"/>
    <property type="match status" value="1"/>
</dbReference>
<dbReference type="PANTHER" id="PTHR46003:SF1">
    <property type="entry name" value="HOST CELL FACTOR"/>
    <property type="match status" value="1"/>
</dbReference>
<evidence type="ECO:0000256" key="1">
    <source>
        <dbReference type="ARBA" id="ARBA00004123"/>
    </source>
</evidence>
<feature type="compositionally biased region" description="Polar residues" evidence="8">
    <location>
        <begin position="1221"/>
        <end position="1243"/>
    </location>
</feature>
<comment type="subcellular location">
    <subcellularLocation>
        <location evidence="1">Nucleus</location>
    </subcellularLocation>
</comment>
<gene>
    <name evidence="10" type="primary">Hcf</name>
    <name evidence="10" type="ORF">NPIL_247761</name>
</gene>
<keyword evidence="7" id="KW-0131">Cell cycle</keyword>
<evidence type="ECO:0000313" key="10">
    <source>
        <dbReference type="EMBL" id="GFS50646.1"/>
    </source>
</evidence>
<dbReference type="InterPro" id="IPR015915">
    <property type="entry name" value="Kelch-typ_b-propeller"/>
</dbReference>
<evidence type="ECO:0000313" key="11">
    <source>
        <dbReference type="Proteomes" id="UP000887013"/>
    </source>
</evidence>
<feature type="compositionally biased region" description="Low complexity" evidence="8">
    <location>
        <begin position="924"/>
        <end position="945"/>
    </location>
</feature>
<feature type="region of interest" description="Disordered" evidence="8">
    <location>
        <begin position="924"/>
        <end position="1022"/>
    </location>
</feature>
<dbReference type="EMBL" id="BMAW01091579">
    <property type="protein sequence ID" value="GFS50646.1"/>
    <property type="molecule type" value="Genomic_DNA"/>
</dbReference>
<feature type="region of interest" description="Disordered" evidence="8">
    <location>
        <begin position="392"/>
        <end position="429"/>
    </location>
</feature>
<dbReference type="Gene3D" id="2.120.10.80">
    <property type="entry name" value="Kelch-type beta propeller"/>
    <property type="match status" value="2"/>
</dbReference>
<sequence>MAAPILKWKRVNNANGQAPRPRHGHRAVAIKDLMIVFGGGNEGIVDELHVFNTTSNQWFIPSVKGDVPPGCAAYGFVCDGTRLLVFGGMVEYGKYSNELYELAASKWEWKRLKPRSPKNQPPPCPRLGHSFTLIGNKVYLFGGLANDSDDPKNNIPRYLNDLYTLELRATSMMWDIPHYNGQPPPPRESHTAVAYTGKNEKHARLIVYGGMSGCRLGDLWQLDIETMTWSKPVVQGLSPLPRSLHSATLIGHRMLVFGGWVPLVMDDNKAVTHEKEWKCTNTLASLNLETMTWEPLAMDGFEDAVPRARAGHCSVAINNRLYIWSGRDGYRKAWNNQVCCKDLWFLETDKPSAPTRVQLVRASTNSLEVHWGIVPTADSYLLQLQKYDMPPTSPQMVGPGTLPSLPVSPVSTPQTPVPPPTTLSTQSLISPPPAVSPAAAVVPSAAQTQALVRLSMNPVNTAASSGKAVTVVNSRNLTTVPSPQIRVVSQTGGGTHVVRPLSTNVAPTVSTTPATTMSGMAALAAAAAATQKITTSVTSSGSSIRVVTPSSLIGTQGIKLSSVAGLSAQTVRMSSATTLLKTPEGLSAQTVRMSSSTTLLKTSGQVTTQGGKQLIVHKAPGGANQPQIVTLVKTSQGVAVATAKGHLPQGATIVKLVTTQANAAGAKPAGNVISSLSNPNQPTVLGIQSQNVIQPKVMTTILRTLPTNIISVTKPSNAGGSSTNTVSTASASPKQAFVIAAPTSGKQGTTAKLISSVPKLTVSPNSLIVSSAAGGVKSILSTVSADGKAKTTGSPVSVLPLAGGNLNTITTPSGVKMIVVSSASLTSGQQGITIITTASTPGTQTLHSVASSPITLTMPSALGSKLSSITIPAKSLTSQNINQITSNQTTGTQILTLPAQGILQAKQTVIGGQKILTLLPSSVSTTVTSEANSESVTTSTDITSSDKPVTDAPLSTENDSSLSNLKAEEQGNENKRTPENASNGKDSHCDTDNNHSVENIDPLPSKSESSDQVDINNTNNDHRTKTLNSVICDANVDGSKKSVCDDGIHCGTDDETDLISKTSNVCEDGIHCGTDDEDDQITEKIQKVCEDGTHCGTDDEEEMVKNSIKVCDDGMHCGTDDEDDEVTKKSSRLCDDGMHCGTDDESDVTERPNKVCDDGMHCGTDDESDDITKKSNKVCDDGMHCGTDDESDDVTKKSNKVCDDGIHCGTDDEENSKGKSDVSSSVTKSNGESEDTSSINKNLSSTKDDIVKVDSSTALSNSQTSSHMVPCQSALTLEQPGAEPPAQMCADDPPVQSEESSEAIAANSLAKIASGRHSLATLATAAISSGSSFSPAVDKKEPISSKQGSVSDSTESLNLKLDLSAVKQEATTPVKNEENFKRENQWYDVGLFKDNHGVISYFYLSPESSDKKNGESDSFPDIANLKKQELQPGTAYKFRVAGINSCGRGPWSEVSAFKTCLPGYPGAPSAIKISKNIDGAHLSWEAPQSTSGEIAEYSVYLAMRSATTVGQGDSKQTVTSNTSQLAFVRVYCGSEPSCIVTSSNLSSAHIDMSTKPAIIFRIAARNEKGYGPATQVRWLQDAVNASNSKPTKRQSSDKSNTMSKKVKFEES</sequence>
<dbReference type="GO" id="GO:0035097">
    <property type="term" value="C:histone methyltransferase complex"/>
    <property type="evidence" value="ECO:0007669"/>
    <property type="project" value="TreeGrafter"/>
</dbReference>
<evidence type="ECO:0000256" key="5">
    <source>
        <dbReference type="ARBA" id="ARBA00022813"/>
    </source>
</evidence>
<feature type="domain" description="Fibronectin type-III" evidence="9">
    <location>
        <begin position="1366"/>
        <end position="1462"/>
    </location>
</feature>
<evidence type="ECO:0000259" key="9">
    <source>
        <dbReference type="PROSITE" id="PS50853"/>
    </source>
</evidence>
<evidence type="ECO:0000256" key="6">
    <source>
        <dbReference type="ARBA" id="ARBA00023242"/>
    </source>
</evidence>
<organism evidence="10 11">
    <name type="scientific">Nephila pilipes</name>
    <name type="common">Giant wood spider</name>
    <name type="synonym">Nephila maculata</name>
    <dbReference type="NCBI Taxonomy" id="299642"/>
    <lineage>
        <taxon>Eukaryota</taxon>
        <taxon>Metazoa</taxon>
        <taxon>Ecdysozoa</taxon>
        <taxon>Arthropoda</taxon>
        <taxon>Chelicerata</taxon>
        <taxon>Arachnida</taxon>
        <taxon>Araneae</taxon>
        <taxon>Araneomorphae</taxon>
        <taxon>Entelegynae</taxon>
        <taxon>Araneoidea</taxon>
        <taxon>Nephilidae</taxon>
        <taxon>Nephila</taxon>
    </lineage>
</organism>
<feature type="compositionally biased region" description="Polar residues" evidence="8">
    <location>
        <begin position="1006"/>
        <end position="1019"/>
    </location>
</feature>
<evidence type="ECO:0000256" key="7">
    <source>
        <dbReference type="ARBA" id="ARBA00023306"/>
    </source>
</evidence>
<dbReference type="InterPro" id="IPR043536">
    <property type="entry name" value="HCF1/2"/>
</dbReference>
<keyword evidence="3" id="KW-0597">Phosphoprotein</keyword>
<dbReference type="FunFam" id="2.120.10.80:FF:000008">
    <property type="entry name" value="host cell factor 1 isoform X1"/>
    <property type="match status" value="1"/>
</dbReference>
<feature type="compositionally biased region" description="Basic and acidic residues" evidence="8">
    <location>
        <begin position="966"/>
        <end position="978"/>
    </location>
</feature>
<keyword evidence="2" id="KW-0880">Kelch repeat</keyword>
<accession>A0A8X6JA34</accession>
<dbReference type="Gene3D" id="6.10.250.2590">
    <property type="match status" value="1"/>
</dbReference>
<dbReference type="Proteomes" id="UP000887013">
    <property type="component" value="Unassembled WGS sequence"/>
</dbReference>
<evidence type="ECO:0000256" key="8">
    <source>
        <dbReference type="SAM" id="MobiDB-lite"/>
    </source>
</evidence>
<keyword evidence="4" id="KW-0677">Repeat</keyword>
<feature type="region of interest" description="Disordered" evidence="8">
    <location>
        <begin position="1279"/>
        <end position="1302"/>
    </location>
</feature>
<evidence type="ECO:0000256" key="4">
    <source>
        <dbReference type="ARBA" id="ARBA00022737"/>
    </source>
</evidence>
<feature type="region of interest" description="Disordered" evidence="8">
    <location>
        <begin position="1582"/>
        <end position="1611"/>
    </location>
</feature>
<dbReference type="InterPro" id="IPR036116">
    <property type="entry name" value="FN3_sf"/>
</dbReference>
<keyword evidence="11" id="KW-1185">Reference proteome</keyword>
<dbReference type="SUPFAM" id="SSF117281">
    <property type="entry name" value="Kelch motif"/>
    <property type="match status" value="2"/>
</dbReference>
<dbReference type="InterPro" id="IPR003961">
    <property type="entry name" value="FN3_dom"/>
</dbReference>
<dbReference type="SUPFAM" id="SSF49265">
    <property type="entry name" value="Fibronectin type III"/>
    <property type="match status" value="1"/>
</dbReference>
<feature type="compositionally biased region" description="Polar residues" evidence="8">
    <location>
        <begin position="953"/>
        <end position="964"/>
    </location>
</feature>
<dbReference type="CDD" id="cd00063">
    <property type="entry name" value="FN3"/>
    <property type="match status" value="2"/>
</dbReference>
<dbReference type="GO" id="GO:0003713">
    <property type="term" value="F:transcription coactivator activity"/>
    <property type="evidence" value="ECO:0007669"/>
    <property type="project" value="TreeGrafter"/>
</dbReference>
<protein>
    <submittedName>
        <fullName evidence="10">Host cell factor</fullName>
    </submittedName>
</protein>
<proteinExistence type="predicted"/>
<dbReference type="InterPro" id="IPR013783">
    <property type="entry name" value="Ig-like_fold"/>
</dbReference>
<reference evidence="10" key="1">
    <citation type="submission" date="2020-08" db="EMBL/GenBank/DDBJ databases">
        <title>Multicomponent nature underlies the extraordinary mechanical properties of spider dragline silk.</title>
        <authorList>
            <person name="Kono N."/>
            <person name="Nakamura H."/>
            <person name="Mori M."/>
            <person name="Yoshida Y."/>
            <person name="Ohtoshi R."/>
            <person name="Malay A.D."/>
            <person name="Moran D.A.P."/>
            <person name="Tomita M."/>
            <person name="Numata K."/>
            <person name="Arakawa K."/>
        </authorList>
    </citation>
    <scope>NUCLEOTIDE SEQUENCE</scope>
</reference>